<dbReference type="EMBL" id="FR824468">
    <property type="protein sequence ID" value="CCA26869.1"/>
    <property type="molecule type" value="Genomic_DNA"/>
</dbReference>
<protein>
    <submittedName>
        <fullName evidence="1">Uncharacterized protein AlNc14C425G11551</fullName>
    </submittedName>
</protein>
<dbReference type="InterPro" id="IPR006912">
    <property type="entry name" value="Harbinger_derived_prot"/>
</dbReference>
<reference evidence="1" key="2">
    <citation type="submission" date="2011-02" db="EMBL/GenBank/DDBJ databases">
        <authorList>
            <person name="MacLean D."/>
        </authorList>
    </citation>
    <scope>NUCLEOTIDE SEQUENCE</scope>
</reference>
<dbReference type="Pfam" id="PF04827">
    <property type="entry name" value="Plant_tran"/>
    <property type="match status" value="1"/>
</dbReference>
<proteinExistence type="predicted"/>
<sequence>MDPLTYDAVLALFDDDEEEFALVDLVRRSAVVARKHRDGQNRIMSDYFDERPVFSDEHFRRRFRLSRSVFSRVVDCISSSDANFIQKPDAADRPGLSAIQKALSAIRQLAYGAPADSMDEHVRMAETTALEILKRFCVAVVDSLGDEYLRAPTTQDLSRLLRIGEERGFPGMLGSLDCMHWRWKNCPKGWAGQFTGKEKASTIVLEAVADYEGWMWHLFFGMPGSHNDINVLDRSHLFTDFRDGRAPSVSYQINGTHYSMGYYLADGIYPPWATLVQTISNPQSKKKKFFTEAQESARKDVERAFGMLQSQYAILTRPCRLWSEEDMAYIVKACVILRHMAIEHERDPDGIIFERSVQFSIPSSSTVVTAPNRSTDRAFTSFIGRYKAIRSCELHCQLRNDLIEYLWARSGNQNAQ</sequence>
<gene>
    <name evidence="1" type="primary">AlNc14C425G11551</name>
    <name evidence="1" type="ORF">ALNC14_130130</name>
</gene>
<reference evidence="1" key="1">
    <citation type="journal article" date="2011" name="PLoS Biol.">
        <title>Gene gain and loss during evolution of obligate parasitism in the white rust pathogen of Arabidopsis thaliana.</title>
        <authorList>
            <person name="Kemen E."/>
            <person name="Gardiner A."/>
            <person name="Schultz-Larsen T."/>
            <person name="Kemen A.C."/>
            <person name="Balmuth A.L."/>
            <person name="Robert-Seilaniantz A."/>
            <person name="Bailey K."/>
            <person name="Holub E."/>
            <person name="Studholme D.J."/>
            <person name="Maclean D."/>
            <person name="Jones J.D."/>
        </authorList>
    </citation>
    <scope>NUCLEOTIDE SEQUENCE</scope>
</reference>
<dbReference type="AlphaFoldDB" id="F0WZE9"/>
<accession>F0WZE9</accession>
<organism evidence="1">
    <name type="scientific">Albugo laibachii Nc14</name>
    <dbReference type="NCBI Taxonomy" id="890382"/>
    <lineage>
        <taxon>Eukaryota</taxon>
        <taxon>Sar</taxon>
        <taxon>Stramenopiles</taxon>
        <taxon>Oomycota</taxon>
        <taxon>Peronosporomycetes</taxon>
        <taxon>Albuginales</taxon>
        <taxon>Albuginaceae</taxon>
        <taxon>Albugo</taxon>
    </lineage>
</organism>
<evidence type="ECO:0000313" key="1">
    <source>
        <dbReference type="EMBL" id="CCA26869.1"/>
    </source>
</evidence>
<name>F0WZE9_9STRA</name>
<dbReference type="HOGENOM" id="CLU_012390_1_2_1"/>
<dbReference type="PANTHER" id="PTHR47150:SF7">
    <property type="entry name" value="NUCLEASE"/>
    <property type="match status" value="1"/>
</dbReference>
<dbReference type="PANTHER" id="PTHR47150">
    <property type="entry name" value="OS12G0169200 PROTEIN"/>
    <property type="match status" value="1"/>
</dbReference>